<feature type="region of interest" description="Disordered" evidence="1">
    <location>
        <begin position="18"/>
        <end position="64"/>
    </location>
</feature>
<comment type="caution">
    <text evidence="2">The sequence shown here is derived from an EMBL/GenBank/DDBJ whole genome shotgun (WGS) entry which is preliminary data.</text>
</comment>
<evidence type="ECO:0000256" key="1">
    <source>
        <dbReference type="SAM" id="MobiDB-lite"/>
    </source>
</evidence>
<sequence length="168" mass="18520">MRSVQRASLLVVYSPHFDPLSSQDAPGDPSMGRDEKKQRKPSVGSATGRLTPMRPGHSRSGVAPSGQLIVLTASRLTMERAKHRSEVKLIGLFLFAYPVHGDNEKERSVAVCLELQARMRIRLTQRRDGDVSLAATSVMILESDWCAGAPQSLPNLNIRRRASMQADE</sequence>
<keyword evidence="3" id="KW-1185">Reference proteome</keyword>
<organism evidence="2 3">
    <name type="scientific">Colletotrichum sojae</name>
    <dbReference type="NCBI Taxonomy" id="2175907"/>
    <lineage>
        <taxon>Eukaryota</taxon>
        <taxon>Fungi</taxon>
        <taxon>Dikarya</taxon>
        <taxon>Ascomycota</taxon>
        <taxon>Pezizomycotina</taxon>
        <taxon>Sordariomycetes</taxon>
        <taxon>Hypocreomycetidae</taxon>
        <taxon>Glomerellales</taxon>
        <taxon>Glomerellaceae</taxon>
        <taxon>Colletotrichum</taxon>
        <taxon>Colletotrichum orchidearum species complex</taxon>
    </lineage>
</organism>
<gene>
    <name evidence="2" type="ORF">CSOJ01_02808</name>
</gene>
<name>A0A8H6N204_9PEZI</name>
<evidence type="ECO:0000313" key="2">
    <source>
        <dbReference type="EMBL" id="KAF6816633.1"/>
    </source>
</evidence>
<dbReference type="Proteomes" id="UP000652219">
    <property type="component" value="Unassembled WGS sequence"/>
</dbReference>
<protein>
    <submittedName>
        <fullName evidence="2">Uncharacterized protein</fullName>
    </submittedName>
</protein>
<accession>A0A8H6N204</accession>
<proteinExistence type="predicted"/>
<evidence type="ECO:0000313" key="3">
    <source>
        <dbReference type="Proteomes" id="UP000652219"/>
    </source>
</evidence>
<dbReference type="AlphaFoldDB" id="A0A8H6N204"/>
<dbReference type="EMBL" id="WIGN01000026">
    <property type="protein sequence ID" value="KAF6816633.1"/>
    <property type="molecule type" value="Genomic_DNA"/>
</dbReference>
<reference evidence="2 3" key="1">
    <citation type="journal article" date="2020" name="Phytopathology">
        <title>Genome Sequence Resources of Colletotrichum truncatum, C. plurivorum, C. musicola, and C. sojae: Four Species Pathogenic to Soybean (Glycine max).</title>
        <authorList>
            <person name="Rogerio F."/>
            <person name="Boufleur T.R."/>
            <person name="Ciampi-Guillardi M."/>
            <person name="Sukno S.A."/>
            <person name="Thon M.R."/>
            <person name="Massola Junior N.S."/>
            <person name="Baroncelli R."/>
        </authorList>
    </citation>
    <scope>NUCLEOTIDE SEQUENCE [LARGE SCALE GENOMIC DNA]</scope>
    <source>
        <strain evidence="2 3">LFN0009</strain>
    </source>
</reference>